<dbReference type="PANTHER" id="PTHR43357:SF4">
    <property type="entry name" value="INNER MEMBRANE ABC TRANSPORTER PERMEASE PROTEIN YDCV"/>
    <property type="match status" value="1"/>
</dbReference>
<dbReference type="GO" id="GO:0055085">
    <property type="term" value="P:transmembrane transport"/>
    <property type="evidence" value="ECO:0007669"/>
    <property type="project" value="InterPro"/>
</dbReference>
<evidence type="ECO:0000256" key="4">
    <source>
        <dbReference type="ARBA" id="ARBA00022519"/>
    </source>
</evidence>
<dbReference type="PANTHER" id="PTHR43357">
    <property type="entry name" value="INNER MEMBRANE ABC TRANSPORTER PERMEASE PROTEIN YDCV"/>
    <property type="match status" value="1"/>
</dbReference>
<comment type="subcellular location">
    <subcellularLocation>
        <location evidence="1">Cell inner membrane</location>
        <topology evidence="1">Multi-pass membrane protein</topology>
    </subcellularLocation>
    <subcellularLocation>
        <location evidence="8">Cell membrane</location>
        <topology evidence="8">Multi-pass membrane protein</topology>
    </subcellularLocation>
</comment>
<evidence type="ECO:0000256" key="1">
    <source>
        <dbReference type="ARBA" id="ARBA00004429"/>
    </source>
</evidence>
<dbReference type="Proteomes" id="UP000198460">
    <property type="component" value="Unassembled WGS sequence"/>
</dbReference>
<dbReference type="Gene3D" id="1.10.3720.10">
    <property type="entry name" value="MetI-like"/>
    <property type="match status" value="1"/>
</dbReference>
<evidence type="ECO:0000256" key="2">
    <source>
        <dbReference type="ARBA" id="ARBA00022448"/>
    </source>
</evidence>
<dbReference type="AlphaFoldDB" id="A0A238H7G4"/>
<sequence length="314" mass="33252">MSRRRHVAAGIRYLLKHAPEAAWPCREKSEMPAEFSSRRIAVPRREPRWTDAAARLASRALVIFAAIACCWLFVLPVVVVALSSVAAQWSGTILPAGYSLRWYERLGRPEFDALVASLEIGLGVAVLGTALGIALALVLEARGRRGIGAFVDALVMLPNGVPSVVLGLAVLIAYHTKPVDLSSSPAIVVLVQLALVLPFCYRCAAAALRPELTVLREAAASLGAPPAMVLLRVLLPQLVPAIRASLALGFALSLGELGATLTVYPPGFATVPIVVIGDVERGYYLPASALSLLLLGTSLVALIAIAARAPRPRR</sequence>
<evidence type="ECO:0000256" key="8">
    <source>
        <dbReference type="RuleBase" id="RU363032"/>
    </source>
</evidence>
<evidence type="ECO:0000259" key="9">
    <source>
        <dbReference type="PROSITE" id="PS50928"/>
    </source>
</evidence>
<gene>
    <name evidence="10" type="ORF">BSIN_4172</name>
</gene>
<evidence type="ECO:0000313" key="11">
    <source>
        <dbReference type="Proteomes" id="UP000198460"/>
    </source>
</evidence>
<evidence type="ECO:0000256" key="3">
    <source>
        <dbReference type="ARBA" id="ARBA00022475"/>
    </source>
</evidence>
<keyword evidence="7 8" id="KW-0472">Membrane</keyword>
<evidence type="ECO:0000256" key="7">
    <source>
        <dbReference type="ARBA" id="ARBA00023136"/>
    </source>
</evidence>
<organism evidence="10 11">
    <name type="scientific">Burkholderia singularis</name>
    <dbReference type="NCBI Taxonomy" id="1503053"/>
    <lineage>
        <taxon>Bacteria</taxon>
        <taxon>Pseudomonadati</taxon>
        <taxon>Pseudomonadota</taxon>
        <taxon>Betaproteobacteria</taxon>
        <taxon>Burkholderiales</taxon>
        <taxon>Burkholderiaceae</taxon>
        <taxon>Burkholderia</taxon>
        <taxon>pseudomallei group</taxon>
    </lineage>
</organism>
<dbReference type="EMBL" id="FXAN01000067">
    <property type="protein sequence ID" value="SMG01140.1"/>
    <property type="molecule type" value="Genomic_DNA"/>
</dbReference>
<keyword evidence="6 8" id="KW-1133">Transmembrane helix</keyword>
<dbReference type="InterPro" id="IPR035906">
    <property type="entry name" value="MetI-like_sf"/>
</dbReference>
<proteinExistence type="inferred from homology"/>
<evidence type="ECO:0000256" key="6">
    <source>
        <dbReference type="ARBA" id="ARBA00022989"/>
    </source>
</evidence>
<keyword evidence="4" id="KW-0997">Cell inner membrane</keyword>
<dbReference type="InterPro" id="IPR017661">
    <property type="entry name" value="AminoethylPonate_ABC_PhnV"/>
</dbReference>
<protein>
    <submittedName>
        <fullName evidence="10">2-aminoethylphosphonate ABC transporter permease protein II (TC 3.A.1.9.1)</fullName>
    </submittedName>
</protein>
<accession>A0A238H7G4</accession>
<keyword evidence="2 8" id="KW-0813">Transport</keyword>
<feature type="transmembrane region" description="Helical" evidence="8">
    <location>
        <begin position="186"/>
        <end position="208"/>
    </location>
</feature>
<feature type="transmembrane region" description="Helical" evidence="8">
    <location>
        <begin position="61"/>
        <end position="94"/>
    </location>
</feature>
<evidence type="ECO:0000313" key="10">
    <source>
        <dbReference type="EMBL" id="SMG01140.1"/>
    </source>
</evidence>
<dbReference type="NCBIfam" id="TIGR03255">
    <property type="entry name" value="PhnV"/>
    <property type="match status" value="1"/>
</dbReference>
<feature type="transmembrane region" description="Helical" evidence="8">
    <location>
        <begin position="114"/>
        <end position="138"/>
    </location>
</feature>
<dbReference type="SUPFAM" id="SSF161098">
    <property type="entry name" value="MetI-like"/>
    <property type="match status" value="1"/>
</dbReference>
<feature type="transmembrane region" description="Helical" evidence="8">
    <location>
        <begin position="150"/>
        <end position="174"/>
    </location>
</feature>
<evidence type="ECO:0000256" key="5">
    <source>
        <dbReference type="ARBA" id="ARBA00022692"/>
    </source>
</evidence>
<keyword evidence="3" id="KW-1003">Cell membrane</keyword>
<reference evidence="10 11" key="1">
    <citation type="submission" date="2017-04" db="EMBL/GenBank/DDBJ databases">
        <authorList>
            <person name="Afonso C.L."/>
            <person name="Miller P.J."/>
            <person name="Scott M.A."/>
            <person name="Spackman E."/>
            <person name="Goraichik I."/>
            <person name="Dimitrov K.M."/>
            <person name="Suarez D.L."/>
            <person name="Swayne D.E."/>
        </authorList>
    </citation>
    <scope>NUCLEOTIDE SEQUENCE [LARGE SCALE GENOMIC DNA]</scope>
    <source>
        <strain evidence="10">LMG 28154</strain>
    </source>
</reference>
<dbReference type="InterPro" id="IPR000515">
    <property type="entry name" value="MetI-like"/>
</dbReference>
<feature type="domain" description="ABC transmembrane type-1" evidence="9">
    <location>
        <begin position="114"/>
        <end position="305"/>
    </location>
</feature>
<feature type="transmembrane region" description="Helical" evidence="8">
    <location>
        <begin position="283"/>
        <end position="307"/>
    </location>
</feature>
<keyword evidence="5 8" id="KW-0812">Transmembrane</keyword>
<dbReference type="CDD" id="cd06261">
    <property type="entry name" value="TM_PBP2"/>
    <property type="match status" value="1"/>
</dbReference>
<comment type="similarity">
    <text evidence="8">Belongs to the binding-protein-dependent transport system permease family.</text>
</comment>
<name>A0A238H7G4_9BURK</name>
<dbReference type="Pfam" id="PF00528">
    <property type="entry name" value="BPD_transp_1"/>
    <property type="match status" value="1"/>
</dbReference>
<dbReference type="GO" id="GO:0005886">
    <property type="term" value="C:plasma membrane"/>
    <property type="evidence" value="ECO:0007669"/>
    <property type="project" value="UniProtKB-SubCell"/>
</dbReference>
<dbReference type="PROSITE" id="PS50928">
    <property type="entry name" value="ABC_TM1"/>
    <property type="match status" value="1"/>
</dbReference>